<accession>A0ABW0N6N2</accession>
<proteinExistence type="predicted"/>
<keyword evidence="1" id="KW-0472">Membrane</keyword>
<name>A0ABW0N6N2_9ACTN</name>
<comment type="caution">
    <text evidence="2">The sequence shown here is derived from an EMBL/GenBank/DDBJ whole genome shotgun (WGS) entry which is preliminary data.</text>
</comment>
<protein>
    <submittedName>
        <fullName evidence="2">Uncharacterized protein</fullName>
    </submittedName>
</protein>
<dbReference type="RefSeq" id="WP_345173627.1">
    <property type="nucleotide sequence ID" value="NZ_BAABFQ010000005.1"/>
</dbReference>
<feature type="transmembrane region" description="Helical" evidence="1">
    <location>
        <begin position="38"/>
        <end position="56"/>
    </location>
</feature>
<feature type="transmembrane region" description="Helical" evidence="1">
    <location>
        <begin position="63"/>
        <end position="83"/>
    </location>
</feature>
<evidence type="ECO:0000313" key="3">
    <source>
        <dbReference type="Proteomes" id="UP001595956"/>
    </source>
</evidence>
<keyword evidence="3" id="KW-1185">Reference proteome</keyword>
<keyword evidence="1" id="KW-0812">Transmembrane</keyword>
<feature type="transmembrane region" description="Helical" evidence="1">
    <location>
        <begin position="103"/>
        <end position="124"/>
    </location>
</feature>
<keyword evidence="1" id="KW-1133">Transmembrane helix</keyword>
<reference evidence="3" key="1">
    <citation type="journal article" date="2019" name="Int. J. Syst. Evol. Microbiol.">
        <title>The Global Catalogue of Microorganisms (GCM) 10K type strain sequencing project: providing services to taxonomists for standard genome sequencing and annotation.</title>
        <authorList>
            <consortium name="The Broad Institute Genomics Platform"/>
            <consortium name="The Broad Institute Genome Sequencing Center for Infectious Disease"/>
            <person name="Wu L."/>
            <person name="Ma J."/>
        </authorList>
    </citation>
    <scope>NUCLEOTIDE SEQUENCE [LARGE SCALE GENOMIC DNA]</scope>
    <source>
        <strain evidence="3">KACC 13778</strain>
    </source>
</reference>
<gene>
    <name evidence="2" type="ORF">ACFPKY_18925</name>
</gene>
<sequence length="130" mass="13787">MTRSRSDLLWGGALLLVAAALAVQLLVDDPGGGFQRAAWVLRLVLVLGLAALFLTAHDLAAMAVAAGSVVLLVLTWTVGLLVAPEQFVGTGAKAPENVEEAQALGLLLTALLLVVAVAILRRWWRSRRDR</sequence>
<dbReference type="EMBL" id="JBHSMD010000006">
    <property type="protein sequence ID" value="MFC5495193.1"/>
    <property type="molecule type" value="Genomic_DNA"/>
</dbReference>
<evidence type="ECO:0000256" key="1">
    <source>
        <dbReference type="SAM" id="Phobius"/>
    </source>
</evidence>
<evidence type="ECO:0000313" key="2">
    <source>
        <dbReference type="EMBL" id="MFC5495193.1"/>
    </source>
</evidence>
<dbReference type="Proteomes" id="UP001595956">
    <property type="component" value="Unassembled WGS sequence"/>
</dbReference>
<organism evidence="2 3">
    <name type="scientific">Nocardioides caricicola</name>
    <dbReference type="NCBI Taxonomy" id="634770"/>
    <lineage>
        <taxon>Bacteria</taxon>
        <taxon>Bacillati</taxon>
        <taxon>Actinomycetota</taxon>
        <taxon>Actinomycetes</taxon>
        <taxon>Propionibacteriales</taxon>
        <taxon>Nocardioidaceae</taxon>
        <taxon>Nocardioides</taxon>
    </lineage>
</organism>